<dbReference type="SUPFAM" id="SSF50939">
    <property type="entry name" value="Sialidases"/>
    <property type="match status" value="1"/>
</dbReference>
<dbReference type="Pfam" id="PF13435">
    <property type="entry name" value="Cytochrome_C554"/>
    <property type="match status" value="1"/>
</dbReference>
<feature type="non-terminal residue" evidence="2">
    <location>
        <position position="382"/>
    </location>
</feature>
<name>A0A7Y2EC37_UNCEI</name>
<comment type="caution">
    <text evidence="2">The sequence shown here is derived from an EMBL/GenBank/DDBJ whole genome shotgun (WGS) entry which is preliminary data.</text>
</comment>
<feature type="domain" description="Cytochrome c-552/4" evidence="1">
    <location>
        <begin position="283"/>
        <end position="368"/>
    </location>
</feature>
<dbReference type="InterPro" id="IPR036280">
    <property type="entry name" value="Multihaem_cyt_sf"/>
</dbReference>
<dbReference type="CDD" id="cd14332">
    <property type="entry name" value="UBA_RuvA_C"/>
    <property type="match status" value="1"/>
</dbReference>
<dbReference type="GO" id="GO:0006310">
    <property type="term" value="P:DNA recombination"/>
    <property type="evidence" value="ECO:0007669"/>
    <property type="project" value="InterPro"/>
</dbReference>
<dbReference type="GO" id="GO:0006281">
    <property type="term" value="P:DNA repair"/>
    <property type="evidence" value="ECO:0007669"/>
    <property type="project" value="InterPro"/>
</dbReference>
<evidence type="ECO:0000313" key="2">
    <source>
        <dbReference type="EMBL" id="NNF08367.1"/>
    </source>
</evidence>
<evidence type="ECO:0000259" key="1">
    <source>
        <dbReference type="Pfam" id="PF13435"/>
    </source>
</evidence>
<dbReference type="InterPro" id="IPR036278">
    <property type="entry name" value="Sialidase_sf"/>
</dbReference>
<sequence>MRRQQRLLSLVIVGLFVSGTFNFAEARPPIRSDFFSQYPSTVDTQLDDLPSDTKHCGVCHFDFSGAGRRNPYGVAMEALIQLGFSNQDALLALEDLDSDGDGFSNLEEITNSLFNNTPTFPGLSETNVGTISQIPQVEVDPYLAPFGSADVTPPVVTLLFPNGGETVQAPGTLFVTYTASDANGIAHMNVYLSDDGGATFKQLVRGAPDGGSVSAFIPNLPGSQSLIRIEAVDNAGNPGSDDSNATFTILAQPGRVPSTLADLDLSGTQPFEGAVLEDPTTHCVSCHGNYDATHEPWETWQGSMMGQAARDPLFFAAVAIAEQDAPGAGDLCLRCHTPGGWQEGRSLDASGGQLTAKDRQGVQCDSCHRMVDHDYVPGVSPV</sequence>
<dbReference type="InterPro" id="IPR013783">
    <property type="entry name" value="Ig-like_fold"/>
</dbReference>
<dbReference type="GO" id="GO:0005524">
    <property type="term" value="F:ATP binding"/>
    <property type="evidence" value="ECO:0007669"/>
    <property type="project" value="InterPro"/>
</dbReference>
<dbReference type="GO" id="GO:0009378">
    <property type="term" value="F:four-way junction helicase activity"/>
    <property type="evidence" value="ECO:0007669"/>
    <property type="project" value="InterPro"/>
</dbReference>
<protein>
    <recommendedName>
        <fullName evidence="1">Cytochrome c-552/4 domain-containing protein</fullName>
    </recommendedName>
</protein>
<dbReference type="Gene3D" id="2.60.40.10">
    <property type="entry name" value="Immunoglobulins"/>
    <property type="match status" value="1"/>
</dbReference>
<proteinExistence type="predicted"/>
<dbReference type="SUPFAM" id="SSF48695">
    <property type="entry name" value="Multiheme cytochromes"/>
    <property type="match status" value="1"/>
</dbReference>
<dbReference type="GO" id="GO:0009379">
    <property type="term" value="C:Holliday junction helicase complex"/>
    <property type="evidence" value="ECO:0007669"/>
    <property type="project" value="InterPro"/>
</dbReference>
<dbReference type="Proteomes" id="UP000547674">
    <property type="component" value="Unassembled WGS sequence"/>
</dbReference>
<evidence type="ECO:0000313" key="3">
    <source>
        <dbReference type="Proteomes" id="UP000547674"/>
    </source>
</evidence>
<dbReference type="AlphaFoldDB" id="A0A7Y2EC37"/>
<gene>
    <name evidence="2" type="ORF">HKN21_16520</name>
</gene>
<accession>A0A7Y2EC37</accession>
<dbReference type="Pfam" id="PF17957">
    <property type="entry name" value="Big_7"/>
    <property type="match status" value="1"/>
</dbReference>
<dbReference type="Gene3D" id="1.10.1130.10">
    <property type="entry name" value="Flavocytochrome C3, Chain A"/>
    <property type="match status" value="1"/>
</dbReference>
<dbReference type="InterPro" id="IPR011114">
    <property type="entry name" value="RuvA_C"/>
</dbReference>
<reference evidence="2 3" key="1">
    <citation type="submission" date="2020-03" db="EMBL/GenBank/DDBJ databases">
        <title>Metabolic flexibility allows generalist bacteria to become dominant in a frequently disturbed ecosystem.</title>
        <authorList>
            <person name="Chen Y.-J."/>
            <person name="Leung P.M."/>
            <person name="Bay S.K."/>
            <person name="Hugenholtz P."/>
            <person name="Kessler A.J."/>
            <person name="Shelley G."/>
            <person name="Waite D.W."/>
            <person name="Cook P.L."/>
            <person name="Greening C."/>
        </authorList>
    </citation>
    <scope>NUCLEOTIDE SEQUENCE [LARGE SCALE GENOMIC DNA]</scope>
    <source>
        <strain evidence="2">SS_bin_28</strain>
    </source>
</reference>
<dbReference type="InterPro" id="IPR023155">
    <property type="entry name" value="Cyt_c-552/4"/>
</dbReference>
<organism evidence="2 3">
    <name type="scientific">Eiseniibacteriota bacterium</name>
    <dbReference type="NCBI Taxonomy" id="2212470"/>
    <lineage>
        <taxon>Bacteria</taxon>
        <taxon>Candidatus Eiseniibacteriota</taxon>
    </lineage>
</organism>
<dbReference type="EMBL" id="JABDJR010000663">
    <property type="protein sequence ID" value="NNF08367.1"/>
    <property type="molecule type" value="Genomic_DNA"/>
</dbReference>